<organism evidence="2 3">
    <name type="scientific">Exidia glandulosa HHB12029</name>
    <dbReference type="NCBI Taxonomy" id="1314781"/>
    <lineage>
        <taxon>Eukaryota</taxon>
        <taxon>Fungi</taxon>
        <taxon>Dikarya</taxon>
        <taxon>Basidiomycota</taxon>
        <taxon>Agaricomycotina</taxon>
        <taxon>Agaricomycetes</taxon>
        <taxon>Auriculariales</taxon>
        <taxon>Exidiaceae</taxon>
        <taxon>Exidia</taxon>
    </lineage>
</organism>
<evidence type="ECO:0000313" key="3">
    <source>
        <dbReference type="Proteomes" id="UP000077266"/>
    </source>
</evidence>
<dbReference type="AlphaFoldDB" id="A0A165N4N1"/>
<name>A0A165N4N1_EXIGL</name>
<dbReference type="Proteomes" id="UP000077266">
    <property type="component" value="Unassembled WGS sequence"/>
</dbReference>
<proteinExistence type="predicted"/>
<evidence type="ECO:0000313" key="2">
    <source>
        <dbReference type="EMBL" id="KZW00204.1"/>
    </source>
</evidence>
<gene>
    <name evidence="2" type="ORF">EXIGLDRAFT_165916</name>
</gene>
<sequence>MSSSTSLVHRHDGHLVGHLNCVAIRHGWTRSFSISPAEITALDYASLARILELATLKLRSVNLRIYVENPPGSGTFSKVRYWKDDGSLQSVLVKQFFEDRLRDGVTMRFEIRDGRERRTGTWDAAFDDSVVGTSESGMFTRLHNKGKKKPSAISLDWLVGRSRAGTDAAAAPPPPSKVPPRTESPHSF</sequence>
<dbReference type="InParanoid" id="A0A165N4N1"/>
<accession>A0A165N4N1</accession>
<dbReference type="EMBL" id="KV425902">
    <property type="protein sequence ID" value="KZW00204.1"/>
    <property type="molecule type" value="Genomic_DNA"/>
</dbReference>
<evidence type="ECO:0000256" key="1">
    <source>
        <dbReference type="SAM" id="MobiDB-lite"/>
    </source>
</evidence>
<feature type="region of interest" description="Disordered" evidence="1">
    <location>
        <begin position="164"/>
        <end position="188"/>
    </location>
</feature>
<keyword evidence="3" id="KW-1185">Reference proteome</keyword>
<reference evidence="2 3" key="1">
    <citation type="journal article" date="2016" name="Mol. Biol. Evol.">
        <title>Comparative Genomics of Early-Diverging Mushroom-Forming Fungi Provides Insights into the Origins of Lignocellulose Decay Capabilities.</title>
        <authorList>
            <person name="Nagy L.G."/>
            <person name="Riley R."/>
            <person name="Tritt A."/>
            <person name="Adam C."/>
            <person name="Daum C."/>
            <person name="Floudas D."/>
            <person name="Sun H."/>
            <person name="Yadav J.S."/>
            <person name="Pangilinan J."/>
            <person name="Larsson K.H."/>
            <person name="Matsuura K."/>
            <person name="Barry K."/>
            <person name="Labutti K."/>
            <person name="Kuo R."/>
            <person name="Ohm R.A."/>
            <person name="Bhattacharya S.S."/>
            <person name="Shirouzu T."/>
            <person name="Yoshinaga Y."/>
            <person name="Martin F.M."/>
            <person name="Grigoriev I.V."/>
            <person name="Hibbett D.S."/>
        </authorList>
    </citation>
    <scope>NUCLEOTIDE SEQUENCE [LARGE SCALE GENOMIC DNA]</scope>
    <source>
        <strain evidence="2 3">HHB12029</strain>
    </source>
</reference>
<dbReference type="OrthoDB" id="3226885at2759"/>
<protein>
    <submittedName>
        <fullName evidence="2">Uncharacterized protein</fullName>
    </submittedName>
</protein>